<proteinExistence type="predicted"/>
<keyword evidence="1" id="KW-0472">Membrane</keyword>
<reference evidence="2 3" key="1">
    <citation type="journal article" date="2017" name="Curr. Biol.">
        <title>Genome architecture and evolution of a unichromosomal asexual nematode.</title>
        <authorList>
            <person name="Fradin H."/>
            <person name="Zegar C."/>
            <person name="Gutwein M."/>
            <person name="Lucas J."/>
            <person name="Kovtun M."/>
            <person name="Corcoran D."/>
            <person name="Baugh L.R."/>
            <person name="Kiontke K."/>
            <person name="Gunsalus K."/>
            <person name="Fitch D.H."/>
            <person name="Piano F."/>
        </authorList>
    </citation>
    <scope>NUCLEOTIDE SEQUENCE [LARGE SCALE GENOMIC DNA]</scope>
    <source>
        <strain evidence="2">PF1309</strain>
    </source>
</reference>
<keyword evidence="3" id="KW-1185">Reference proteome</keyword>
<dbReference type="Proteomes" id="UP000218231">
    <property type="component" value="Unassembled WGS sequence"/>
</dbReference>
<name>A0A2A2LU73_9BILA</name>
<dbReference type="EMBL" id="LIAE01006432">
    <property type="protein sequence ID" value="PAV89729.1"/>
    <property type="molecule type" value="Genomic_DNA"/>
</dbReference>
<accession>A0A2A2LU73</accession>
<comment type="caution">
    <text evidence="2">The sequence shown here is derived from an EMBL/GenBank/DDBJ whole genome shotgun (WGS) entry which is preliminary data.</text>
</comment>
<evidence type="ECO:0000256" key="1">
    <source>
        <dbReference type="SAM" id="Phobius"/>
    </source>
</evidence>
<organism evidence="2 3">
    <name type="scientific">Diploscapter pachys</name>
    <dbReference type="NCBI Taxonomy" id="2018661"/>
    <lineage>
        <taxon>Eukaryota</taxon>
        <taxon>Metazoa</taxon>
        <taxon>Ecdysozoa</taxon>
        <taxon>Nematoda</taxon>
        <taxon>Chromadorea</taxon>
        <taxon>Rhabditida</taxon>
        <taxon>Rhabditina</taxon>
        <taxon>Rhabditomorpha</taxon>
        <taxon>Rhabditoidea</taxon>
        <taxon>Rhabditidae</taxon>
        <taxon>Diploscapter</taxon>
    </lineage>
</organism>
<sequence>MCWVVLASSKLPSEAIPLALITCVAVIIIYMWFAVIICMTFILIRDKKRLGIDIEDYSENRNIERASSSFL</sequence>
<evidence type="ECO:0000313" key="2">
    <source>
        <dbReference type="EMBL" id="PAV89729.1"/>
    </source>
</evidence>
<keyword evidence="1" id="KW-0812">Transmembrane</keyword>
<dbReference type="STRING" id="2018661.A0A2A2LU73"/>
<feature type="transmembrane region" description="Helical" evidence="1">
    <location>
        <begin position="15"/>
        <end position="44"/>
    </location>
</feature>
<keyword evidence="1" id="KW-1133">Transmembrane helix</keyword>
<dbReference type="AlphaFoldDB" id="A0A2A2LU73"/>
<dbReference type="OrthoDB" id="5811368at2759"/>
<gene>
    <name evidence="2" type="ORF">WR25_11203</name>
</gene>
<evidence type="ECO:0000313" key="3">
    <source>
        <dbReference type="Proteomes" id="UP000218231"/>
    </source>
</evidence>
<protein>
    <submittedName>
        <fullName evidence="2">Uncharacterized protein</fullName>
    </submittedName>
</protein>